<reference evidence="4 5" key="1">
    <citation type="submission" date="2018-06" db="EMBL/GenBank/DDBJ databases">
        <title>Extensive metabolic versatility and redundancy in microbially diverse, dynamic hydrothermal sediments.</title>
        <authorList>
            <person name="Dombrowski N."/>
            <person name="Teske A."/>
            <person name="Baker B.J."/>
        </authorList>
    </citation>
    <scope>NUCLEOTIDE SEQUENCE [LARGE SCALE GENOMIC DNA]</scope>
    <source>
        <strain evidence="3">B34_G17</strain>
        <strain evidence="2">B66_G16</strain>
    </source>
</reference>
<comment type="caution">
    <text evidence="2">The sequence shown here is derived from an EMBL/GenBank/DDBJ whole genome shotgun (WGS) entry which is preliminary data.</text>
</comment>
<gene>
    <name evidence="2" type="ORF">DRJ31_00150</name>
    <name evidence="3" type="ORF">DRJ33_00465</name>
</gene>
<dbReference type="GO" id="GO:0008829">
    <property type="term" value="F:dCTP deaminase activity"/>
    <property type="evidence" value="ECO:0007669"/>
    <property type="project" value="InterPro"/>
</dbReference>
<organism evidence="2 5">
    <name type="scientific">Thermoproteota archaeon</name>
    <dbReference type="NCBI Taxonomy" id="2056631"/>
    <lineage>
        <taxon>Archaea</taxon>
        <taxon>Thermoproteota</taxon>
    </lineage>
</organism>
<dbReference type="SUPFAM" id="SSF51283">
    <property type="entry name" value="dUTPase-like"/>
    <property type="match status" value="1"/>
</dbReference>
<dbReference type="InterPro" id="IPR036157">
    <property type="entry name" value="dUTPase-like_sf"/>
</dbReference>
<dbReference type="Pfam" id="PF22769">
    <property type="entry name" value="DCD"/>
    <property type="match status" value="1"/>
</dbReference>
<proteinExistence type="predicted"/>
<dbReference type="InterPro" id="IPR033704">
    <property type="entry name" value="dUTPase_trimeric"/>
</dbReference>
<evidence type="ECO:0000313" key="4">
    <source>
        <dbReference type="Proteomes" id="UP000272051"/>
    </source>
</evidence>
<dbReference type="Gene3D" id="2.70.40.10">
    <property type="match status" value="1"/>
</dbReference>
<name>A0A497EU12_9CREN</name>
<dbReference type="CDD" id="cd07557">
    <property type="entry name" value="trimeric_dUTPase"/>
    <property type="match status" value="1"/>
</dbReference>
<evidence type="ECO:0008006" key="6">
    <source>
        <dbReference type="Google" id="ProtNLM"/>
    </source>
</evidence>
<evidence type="ECO:0000313" key="5">
    <source>
        <dbReference type="Proteomes" id="UP000278475"/>
    </source>
</evidence>
<keyword evidence="1" id="KW-0378">Hydrolase</keyword>
<dbReference type="EMBL" id="QMQX01000005">
    <property type="protein sequence ID" value="RLE53616.1"/>
    <property type="molecule type" value="Genomic_DNA"/>
</dbReference>
<evidence type="ECO:0000256" key="1">
    <source>
        <dbReference type="ARBA" id="ARBA00022801"/>
    </source>
</evidence>
<sequence length="175" mass="20425">MCVLGKDKLLELIEKYRVIHPFNPNQLDGDSYILTVKEDITLQYLEHQNVISNEIVFTPPGYIAYLTAKSRYGRMGLSFLNAAKVHSGFVGRLALEVVNLSNDRKPITIRKGDPFMHIEFITRIGEPSPYEGEYQFQYMTLEEIESYIPILKETIPNFEKYQKIWFKDLPKYPKI</sequence>
<dbReference type="Proteomes" id="UP000278475">
    <property type="component" value="Unassembled WGS sequence"/>
</dbReference>
<dbReference type="InterPro" id="IPR011962">
    <property type="entry name" value="dCTP_deaminase"/>
</dbReference>
<accession>A0A497EU12</accession>
<evidence type="ECO:0000313" key="2">
    <source>
        <dbReference type="EMBL" id="RLE50737.1"/>
    </source>
</evidence>
<protein>
    <recommendedName>
        <fullName evidence="6">dCTP deaminase</fullName>
    </recommendedName>
</protein>
<evidence type="ECO:0000313" key="3">
    <source>
        <dbReference type="EMBL" id="RLE53616.1"/>
    </source>
</evidence>
<dbReference type="EMBL" id="QMQV01000001">
    <property type="protein sequence ID" value="RLE50737.1"/>
    <property type="molecule type" value="Genomic_DNA"/>
</dbReference>
<dbReference type="GO" id="GO:0006229">
    <property type="term" value="P:dUTP biosynthetic process"/>
    <property type="evidence" value="ECO:0007669"/>
    <property type="project" value="InterPro"/>
</dbReference>
<dbReference type="AlphaFoldDB" id="A0A497EU12"/>
<dbReference type="Proteomes" id="UP000272051">
    <property type="component" value="Unassembled WGS sequence"/>
</dbReference>